<sequence length="485" mass="51227">MARGFSVAAGPATGTGPVTGTGPGAGTLTAAEAVRAERARILAELAADVDRLAAVAVGTMRAEIPAYAALDEEFHTDVRDQVARHYHSKLAVLLADRTVTPEDVAFTRRAARRRARAGVALADYINAFRVGQQVFWESVLERAGRSPAGHDAALSLAGPLMRYCDFASTHAANAYMEFQQYAAAEAVREGRDLLETLLAGETPARGRRLAAARAHGLAPGGRTPLLVVVAVLSPRFPGSCGQAARSGPDPGSSWSGPGIGSCGQAVPSGPDRGADARHATCAAIARAWGNGVRTLAVVRQAEIVAVPVLGPGGDPGELCDRLAAVRENLLCEEIALAVGVSTVVSGPSRIPQAYREARTALEFLPEGGGVAALPMVTPFQYLALRADETARRLVDPRVSALLAEDRVRGGGLTDTIRAFAAADLNLRAAAERMRIHPNTAHYRLRRIRERTGRDLRRIDDLVDLLVAIALHDPPPPQRETAVRRG</sequence>
<comment type="similarity">
    <text evidence="1">Belongs to the CdaR family.</text>
</comment>
<dbReference type="InterPro" id="IPR051448">
    <property type="entry name" value="CdaR-like_regulators"/>
</dbReference>
<gene>
    <name evidence="6" type="ORF">ACFOWE_03540</name>
</gene>
<reference evidence="7" key="1">
    <citation type="journal article" date="2019" name="Int. J. Syst. Evol. Microbiol.">
        <title>The Global Catalogue of Microorganisms (GCM) 10K type strain sequencing project: providing services to taxonomists for standard genome sequencing and annotation.</title>
        <authorList>
            <consortium name="The Broad Institute Genomics Platform"/>
            <consortium name="The Broad Institute Genome Sequencing Center for Infectious Disease"/>
            <person name="Wu L."/>
            <person name="Ma J."/>
        </authorList>
    </citation>
    <scope>NUCLEOTIDE SEQUENCE [LARGE SCALE GENOMIC DNA]</scope>
    <source>
        <strain evidence="7">TBRC 4489</strain>
    </source>
</reference>
<accession>A0ABV8HZX0</accession>
<comment type="caution">
    <text evidence="6">The sequence shown here is derived from an EMBL/GenBank/DDBJ whole genome shotgun (WGS) entry which is preliminary data.</text>
</comment>
<dbReference type="Gene3D" id="1.10.10.2840">
    <property type="entry name" value="PucR C-terminal helix-turn-helix domain"/>
    <property type="match status" value="1"/>
</dbReference>
<name>A0ABV8HZX0_9ACTN</name>
<evidence type="ECO:0000313" key="7">
    <source>
        <dbReference type="Proteomes" id="UP001595850"/>
    </source>
</evidence>
<dbReference type="Proteomes" id="UP001595850">
    <property type="component" value="Unassembled WGS sequence"/>
</dbReference>
<evidence type="ECO:0000259" key="3">
    <source>
        <dbReference type="Pfam" id="PF13556"/>
    </source>
</evidence>
<evidence type="ECO:0000259" key="5">
    <source>
        <dbReference type="Pfam" id="PF17853"/>
    </source>
</evidence>
<feature type="domain" description="RsbT co-antagonist protein RsbRD N-terminal" evidence="4">
    <location>
        <begin position="50"/>
        <end position="187"/>
    </location>
</feature>
<evidence type="ECO:0000259" key="4">
    <source>
        <dbReference type="Pfam" id="PF14361"/>
    </source>
</evidence>
<feature type="compositionally biased region" description="Low complexity" evidence="2">
    <location>
        <begin position="246"/>
        <end position="256"/>
    </location>
</feature>
<feature type="domain" description="CdaR GGDEF-like" evidence="5">
    <location>
        <begin position="210"/>
        <end position="362"/>
    </location>
</feature>
<evidence type="ECO:0000256" key="1">
    <source>
        <dbReference type="ARBA" id="ARBA00006754"/>
    </source>
</evidence>
<dbReference type="PANTHER" id="PTHR33744">
    <property type="entry name" value="CARBOHYDRATE DIACID REGULATOR"/>
    <property type="match status" value="1"/>
</dbReference>
<feature type="region of interest" description="Disordered" evidence="2">
    <location>
        <begin position="1"/>
        <end position="24"/>
    </location>
</feature>
<dbReference type="EMBL" id="JBHSBM010000009">
    <property type="protein sequence ID" value="MFC4057349.1"/>
    <property type="molecule type" value="Genomic_DNA"/>
</dbReference>
<dbReference type="InterPro" id="IPR041522">
    <property type="entry name" value="CdaR_GGDEF"/>
</dbReference>
<dbReference type="RefSeq" id="WP_377285312.1">
    <property type="nucleotide sequence ID" value="NZ_JBHSBM010000009.1"/>
</dbReference>
<feature type="domain" description="PucR C-terminal helix-turn-helix" evidence="3">
    <location>
        <begin position="412"/>
        <end position="469"/>
    </location>
</feature>
<dbReference type="InterPro" id="IPR025736">
    <property type="entry name" value="PucR_C-HTH_dom"/>
</dbReference>
<proteinExistence type="inferred from homology"/>
<dbReference type="InterPro" id="IPR025751">
    <property type="entry name" value="RsbRD_N_dom"/>
</dbReference>
<dbReference type="InterPro" id="IPR042070">
    <property type="entry name" value="PucR_C-HTH_sf"/>
</dbReference>
<organism evidence="6 7">
    <name type="scientific">Planomonospora corallina</name>
    <dbReference type="NCBI Taxonomy" id="1806052"/>
    <lineage>
        <taxon>Bacteria</taxon>
        <taxon>Bacillati</taxon>
        <taxon>Actinomycetota</taxon>
        <taxon>Actinomycetes</taxon>
        <taxon>Streptosporangiales</taxon>
        <taxon>Streptosporangiaceae</taxon>
        <taxon>Planomonospora</taxon>
    </lineage>
</organism>
<dbReference type="PANTHER" id="PTHR33744:SF15">
    <property type="entry name" value="CARBOHYDRATE DIACID REGULATOR"/>
    <property type="match status" value="1"/>
</dbReference>
<dbReference type="Pfam" id="PF13556">
    <property type="entry name" value="HTH_30"/>
    <property type="match status" value="1"/>
</dbReference>
<dbReference type="Pfam" id="PF14361">
    <property type="entry name" value="RsbRD_N"/>
    <property type="match status" value="1"/>
</dbReference>
<evidence type="ECO:0000256" key="2">
    <source>
        <dbReference type="SAM" id="MobiDB-lite"/>
    </source>
</evidence>
<evidence type="ECO:0000313" key="6">
    <source>
        <dbReference type="EMBL" id="MFC4057349.1"/>
    </source>
</evidence>
<keyword evidence="7" id="KW-1185">Reference proteome</keyword>
<dbReference type="Pfam" id="PF17853">
    <property type="entry name" value="GGDEF_2"/>
    <property type="match status" value="1"/>
</dbReference>
<protein>
    <submittedName>
        <fullName evidence="6">PucR family transcriptional regulator</fullName>
    </submittedName>
</protein>
<feature type="region of interest" description="Disordered" evidence="2">
    <location>
        <begin position="240"/>
        <end position="273"/>
    </location>
</feature>